<protein>
    <recommendedName>
        <fullName evidence="3">ApeA N-terminal domain-containing protein</fullName>
    </recommendedName>
</protein>
<name>A0A9Q4T7G8_9ENTR</name>
<sequence length="449" mass="51941">MHLSKDKFEEIMAGSYSLEFVELTLQQQKEESPQVFNGSGFFYYKDGNPYLKFLHNELNSQHKAFPTYSNLAVGTLIGKEYFFELTATDLDGNTWHAINIDPFPSIKASQQGIRIDCKLHELKMINMNDHSQFSTIFFVPQKLRIPCNKFQELGEYGSRRTRSSFDLNGIEVTILLEDNYTKIQLISETEFSLDDASTILESFSVASGLLLTPALIIFQNPKSKEFVFRKIDSRYNLQLMEFIPRSHPHHLKEWITFSEAYIKKFQNDKTFYYYWVKIFNAHQADLENETLSLTVSIEGLVNNFFSQLKKVDTEFRDLCNECLPEINKLNINDRVKKSIVALLQRSGSASVRGALFGLVEAGIIPKELVDDWAKARNKSAHAEQFHKESWQENIRKYTSCITLFYFLLSYHINYTGLFCHYHLPNAPLGSLKINVDEVDDVDKVDKVDK</sequence>
<gene>
    <name evidence="1" type="ORF">EHJ13_11975</name>
</gene>
<dbReference type="Proteomes" id="UP000778262">
    <property type="component" value="Unassembled WGS sequence"/>
</dbReference>
<reference evidence="1" key="1">
    <citation type="submission" date="2018-11" db="EMBL/GenBank/DDBJ databases">
        <title>Genomics analysis of Putative Virulence Factors on Adhesion and Cytotoxicity for Cronobacter spp.</title>
        <authorList>
            <person name="Cui J."/>
        </authorList>
    </citation>
    <scope>NUCLEOTIDE SEQUENCE</scope>
    <source>
        <strain evidence="1">SD69</strain>
    </source>
</reference>
<evidence type="ECO:0000313" key="2">
    <source>
        <dbReference type="Proteomes" id="UP000778262"/>
    </source>
</evidence>
<organism evidence="1 2">
    <name type="scientific">Cronobacter dublinensis</name>
    <dbReference type="NCBI Taxonomy" id="413497"/>
    <lineage>
        <taxon>Bacteria</taxon>
        <taxon>Pseudomonadati</taxon>
        <taxon>Pseudomonadota</taxon>
        <taxon>Gammaproteobacteria</taxon>
        <taxon>Enterobacterales</taxon>
        <taxon>Enterobacteriaceae</taxon>
        <taxon>Cronobacter</taxon>
    </lineage>
</organism>
<dbReference type="RefSeq" id="WP_161590959.1">
    <property type="nucleotide sequence ID" value="NZ_RPBY01000004.1"/>
</dbReference>
<evidence type="ECO:0000313" key="1">
    <source>
        <dbReference type="EMBL" id="NCH88147.1"/>
    </source>
</evidence>
<accession>A0A9Q4T7G8</accession>
<evidence type="ECO:0008006" key="3">
    <source>
        <dbReference type="Google" id="ProtNLM"/>
    </source>
</evidence>
<dbReference type="EMBL" id="RPBY01000004">
    <property type="protein sequence ID" value="NCH88147.1"/>
    <property type="molecule type" value="Genomic_DNA"/>
</dbReference>
<comment type="caution">
    <text evidence="1">The sequence shown here is derived from an EMBL/GenBank/DDBJ whole genome shotgun (WGS) entry which is preliminary data.</text>
</comment>
<dbReference type="AlphaFoldDB" id="A0A9Q4T7G8"/>
<proteinExistence type="predicted"/>